<dbReference type="PANTHER" id="PTHR33434">
    <property type="entry name" value="DEGV DOMAIN-CONTAINING PROTEIN DR_1986-RELATED"/>
    <property type="match status" value="1"/>
</dbReference>
<comment type="caution">
    <text evidence="3">The sequence shown here is derived from an EMBL/GenBank/DDBJ whole genome shotgun (WGS) entry which is preliminary data.</text>
</comment>
<feature type="compositionally biased region" description="Basic and acidic residues" evidence="2">
    <location>
        <begin position="20"/>
        <end position="29"/>
    </location>
</feature>
<protein>
    <submittedName>
        <fullName evidence="3">DegV domain-containing protein</fullName>
    </submittedName>
</protein>
<dbReference type="NCBIfam" id="TIGR00762">
    <property type="entry name" value="DegV"/>
    <property type="match status" value="1"/>
</dbReference>
<dbReference type="EMBL" id="BOOC01000002">
    <property type="protein sequence ID" value="GIH37647.1"/>
    <property type="molecule type" value="Genomic_DNA"/>
</dbReference>
<keyword evidence="4" id="KW-1185">Reference proteome</keyword>
<dbReference type="SUPFAM" id="SSF82549">
    <property type="entry name" value="DAK1/DegV-like"/>
    <property type="match status" value="1"/>
</dbReference>
<dbReference type="PANTHER" id="PTHR33434:SF2">
    <property type="entry name" value="FATTY ACID-BINDING PROTEIN TM_1468"/>
    <property type="match status" value="1"/>
</dbReference>
<evidence type="ECO:0000256" key="1">
    <source>
        <dbReference type="ARBA" id="ARBA00023121"/>
    </source>
</evidence>
<sequence>MHVVVGDREFDEGGPLDDETLARALRDQRPVTTSRPAPERFSDVYKEAAARGAAGVVSVHLSGAMSGTVESARLAAREAPVPVEVVDSRSIAMGLGFAVLAAARVARSGGSVDETAAAARRRAEESRTFFYVDTLDHLRRGGRIGMVTNLVGSALSIKPLLHLGDGAITLLERVRTASRAIARLEDLVVAAAGERQVEVAVQHLMAATRADALAASLSARLPGLTGLRVVEVGPVLAAHAGPGMLGVTIVPAE</sequence>
<feature type="region of interest" description="Disordered" evidence="2">
    <location>
        <begin position="1"/>
        <end position="39"/>
    </location>
</feature>
<organism evidence="3 4">
    <name type="scientific">Microbispora corallina</name>
    <dbReference type="NCBI Taxonomy" id="83302"/>
    <lineage>
        <taxon>Bacteria</taxon>
        <taxon>Bacillati</taxon>
        <taxon>Actinomycetota</taxon>
        <taxon>Actinomycetes</taxon>
        <taxon>Streptosporangiales</taxon>
        <taxon>Streptosporangiaceae</taxon>
        <taxon>Microbispora</taxon>
    </lineage>
</organism>
<keyword evidence="1" id="KW-0446">Lipid-binding</keyword>
<evidence type="ECO:0000313" key="3">
    <source>
        <dbReference type="EMBL" id="GIH37647.1"/>
    </source>
</evidence>
<dbReference type="Gene3D" id="3.40.50.10170">
    <property type="match status" value="1"/>
</dbReference>
<feature type="compositionally biased region" description="Acidic residues" evidence="2">
    <location>
        <begin position="9"/>
        <end position="19"/>
    </location>
</feature>
<reference evidence="3 4" key="1">
    <citation type="submission" date="2021-01" db="EMBL/GenBank/DDBJ databases">
        <title>Whole genome shotgun sequence of Microbispora corallina NBRC 16416.</title>
        <authorList>
            <person name="Komaki H."/>
            <person name="Tamura T."/>
        </authorList>
    </citation>
    <scope>NUCLEOTIDE SEQUENCE [LARGE SCALE GENOMIC DNA]</scope>
    <source>
        <strain evidence="3 4">NBRC 16416</strain>
    </source>
</reference>
<dbReference type="InterPro" id="IPR043168">
    <property type="entry name" value="DegV_C"/>
</dbReference>
<dbReference type="Gene3D" id="3.30.1180.10">
    <property type="match status" value="1"/>
</dbReference>
<name>A0ABQ4FS35_9ACTN</name>
<dbReference type="PROSITE" id="PS51482">
    <property type="entry name" value="DEGV"/>
    <property type="match status" value="1"/>
</dbReference>
<dbReference type="InterPro" id="IPR050270">
    <property type="entry name" value="DegV_domain_contain"/>
</dbReference>
<dbReference type="Pfam" id="PF02645">
    <property type="entry name" value="DegV"/>
    <property type="match status" value="1"/>
</dbReference>
<accession>A0ABQ4FS35</accession>
<evidence type="ECO:0000313" key="4">
    <source>
        <dbReference type="Proteomes" id="UP000603904"/>
    </source>
</evidence>
<proteinExistence type="predicted"/>
<dbReference type="Proteomes" id="UP000603904">
    <property type="component" value="Unassembled WGS sequence"/>
</dbReference>
<dbReference type="InterPro" id="IPR003797">
    <property type="entry name" value="DegV"/>
</dbReference>
<evidence type="ECO:0000256" key="2">
    <source>
        <dbReference type="SAM" id="MobiDB-lite"/>
    </source>
</evidence>
<gene>
    <name evidence="3" type="ORF">Mco01_06470</name>
</gene>